<keyword evidence="2" id="KW-0812">Transmembrane</keyword>
<evidence type="ECO:0000256" key="1">
    <source>
        <dbReference type="SAM" id="Coils"/>
    </source>
</evidence>
<gene>
    <name evidence="3" type="ORF">QJV27_04355</name>
</gene>
<protein>
    <submittedName>
        <fullName evidence="3">Uncharacterized protein</fullName>
    </submittedName>
</protein>
<dbReference type="EMBL" id="JASBAO010000001">
    <property type="protein sequence ID" value="MDI2090620.1"/>
    <property type="molecule type" value="Genomic_DNA"/>
</dbReference>
<reference evidence="3" key="1">
    <citation type="submission" date="2023-05" db="EMBL/GenBank/DDBJ databases">
        <title>Whole genome sequence of Commensalibacter sp.</title>
        <authorList>
            <person name="Charoenyingcharoen P."/>
            <person name="Yukphan P."/>
        </authorList>
    </citation>
    <scope>NUCLEOTIDE SEQUENCE</scope>
    <source>
        <strain evidence="3">TBRC 16381</strain>
    </source>
</reference>
<dbReference type="RefSeq" id="WP_281447752.1">
    <property type="nucleotide sequence ID" value="NZ_JASBAO010000001.1"/>
</dbReference>
<feature type="transmembrane region" description="Helical" evidence="2">
    <location>
        <begin position="139"/>
        <end position="160"/>
    </location>
</feature>
<comment type="caution">
    <text evidence="3">The sequence shown here is derived from an EMBL/GenBank/DDBJ whole genome shotgun (WGS) entry which is preliminary data.</text>
</comment>
<name>A0ABT6Q0H5_9PROT</name>
<keyword evidence="2" id="KW-0472">Membrane</keyword>
<sequence length="177" mass="19360">MNEKIDPKELKVLADILALVLEDQPGQSLNALETIKKRAKRNTVTGGALKNLFTSIANSPPKNNTTNFYSNPGNDSAELRKARSRITELTHSINRLDATIKSLRRNNESLRSELRLTQESRAEIQSALHASEAKSPFKATVIIVSLLCGLFCGIAGTAVVHSLTAKPPLPDNTIYLQ</sequence>
<accession>A0ABT6Q0H5</accession>
<dbReference type="Proteomes" id="UP001431634">
    <property type="component" value="Unassembled WGS sequence"/>
</dbReference>
<keyword evidence="1" id="KW-0175">Coiled coil</keyword>
<evidence type="ECO:0000256" key="2">
    <source>
        <dbReference type="SAM" id="Phobius"/>
    </source>
</evidence>
<keyword evidence="4" id="KW-1185">Reference proteome</keyword>
<feature type="coiled-coil region" evidence="1">
    <location>
        <begin position="79"/>
        <end position="120"/>
    </location>
</feature>
<proteinExistence type="predicted"/>
<keyword evidence="2" id="KW-1133">Transmembrane helix</keyword>
<evidence type="ECO:0000313" key="3">
    <source>
        <dbReference type="EMBL" id="MDI2090620.1"/>
    </source>
</evidence>
<evidence type="ECO:0000313" key="4">
    <source>
        <dbReference type="Proteomes" id="UP001431634"/>
    </source>
</evidence>
<organism evidence="3 4">
    <name type="scientific">Commensalibacter oyaizuii</name>
    <dbReference type="NCBI Taxonomy" id="3043873"/>
    <lineage>
        <taxon>Bacteria</taxon>
        <taxon>Pseudomonadati</taxon>
        <taxon>Pseudomonadota</taxon>
        <taxon>Alphaproteobacteria</taxon>
        <taxon>Acetobacterales</taxon>
        <taxon>Acetobacteraceae</taxon>
    </lineage>
</organism>